<evidence type="ECO:0000259" key="5">
    <source>
        <dbReference type="PROSITE" id="PS50222"/>
    </source>
</evidence>
<evidence type="ECO:0000313" key="7">
    <source>
        <dbReference type="Proteomes" id="UP000037510"/>
    </source>
</evidence>
<dbReference type="PROSITE" id="PS50294">
    <property type="entry name" value="WD_REPEATS_REGION"/>
    <property type="match status" value="1"/>
</dbReference>
<dbReference type="InterPro" id="IPR036322">
    <property type="entry name" value="WD40_repeat_dom_sf"/>
</dbReference>
<proteinExistence type="predicted"/>
<dbReference type="PANTHER" id="PTHR44324:SF6">
    <property type="entry name" value="EF-HAND CALCIUM BINDING DOMAIN 8"/>
    <property type="match status" value="1"/>
</dbReference>
<dbReference type="InterPro" id="IPR015943">
    <property type="entry name" value="WD40/YVTN_repeat-like_dom_sf"/>
</dbReference>
<dbReference type="InterPro" id="IPR019775">
    <property type="entry name" value="WD40_repeat_CS"/>
</dbReference>
<dbReference type="AlphaFoldDB" id="A0A0L7KR52"/>
<dbReference type="Pfam" id="PF00400">
    <property type="entry name" value="WD40"/>
    <property type="match status" value="2"/>
</dbReference>
<feature type="repeat" description="WD" evidence="4">
    <location>
        <begin position="473"/>
        <end position="514"/>
    </location>
</feature>
<evidence type="ECO:0000256" key="1">
    <source>
        <dbReference type="ARBA" id="ARBA00014901"/>
    </source>
</evidence>
<evidence type="ECO:0000256" key="4">
    <source>
        <dbReference type="PROSITE-ProRule" id="PRU00221"/>
    </source>
</evidence>
<dbReference type="PROSITE" id="PS50222">
    <property type="entry name" value="EF_HAND_2"/>
    <property type="match status" value="1"/>
</dbReference>
<protein>
    <recommendedName>
        <fullName evidence="1">WD repeat-containing protein on Y chromosome</fullName>
    </recommendedName>
</protein>
<dbReference type="InterPro" id="IPR051242">
    <property type="entry name" value="WD-EF-hand_domain"/>
</dbReference>
<dbReference type="SUPFAM" id="SSF47473">
    <property type="entry name" value="EF-hand"/>
    <property type="match status" value="1"/>
</dbReference>
<dbReference type="GO" id="GO:0005509">
    <property type="term" value="F:calcium ion binding"/>
    <property type="evidence" value="ECO:0007669"/>
    <property type="project" value="InterPro"/>
</dbReference>
<dbReference type="SMART" id="SM00320">
    <property type="entry name" value="WD40"/>
    <property type="match status" value="6"/>
</dbReference>
<sequence>MANDGSDVKSLMTIYSKSEGSTAPASRFRWRNAPLHERCSMSDMVKIKNAFEEAYRNKLLPMEFRDILRTLLNVEYDDDDYKILFMKINTNRNGEIGWDELVSHLLLGYFGADEENQRASMQAPIMGLPTVMRSQHRHPISKICFCPDVSKNRTTDPMQGMYITASRDGMINWWSLDMVLLRTAFSSSPHLKVRTTWVTDMVCMPDVNIIVTSSTERDLRFYDCTAKTFTLKIVITSWEYMASTYFTLRAFIDEMVLCDIKEMCLLICGDAGGNVRVLQFSPVGRGPFQNRADKPLIQLRHIDLQRKVPAPTVTISRNRKVPASTVTISRNVSVLQFSPVGRGPFQNRADRPLIQLRHIDLQRKVPASTVTISRNPHLLREVRLTEFPAVHTDWVRQVSFYASLHCVVSCATCPDSLLMADLAGSKTHNMFKVDKGIQCFGFDEVAHILVTGGPDCAVRVWNPFVPTTPNVVFLGHHAGVTSIVLQNGGQTVYSLSRDRVIKVWDVQSQQCVQTFIDIPPQVGERTPISAVYNPATREYILAAIKIAVVVLDEQLNAHHTDGFTHSRAVAKILYNPLFKVVITSACFDPGYQLLLTGARNGSLKVWNFNTGLCMRTMNIEYIWVPPVCSRMLAVGWNRHVTEFEDTGMASTGKSWETRHTDDVLAAAARAPLSLATASYNSELMLQFSCTEPMMRIKMTYNKRDHASGREGVSAAAAVAKARARRVSTVSLPMRAQKMRQQAVHACIFLQTRPGWSDHPAGGFQGSFQGVHTAGDYVSAFATDVLNEYLFSGTTVGYIKIWLMSDYLRDEEDRVEGRAKRSVRDQPRPLLLNSYRAHLRCISCMAYIDEMRLVLRYSRVPSCSTRTAPI</sequence>
<reference evidence="6 7" key="1">
    <citation type="journal article" date="2015" name="Genome Biol. Evol.">
        <title>The genome of winter moth (Operophtera brumata) provides a genomic perspective on sexual dimorphism and phenology.</title>
        <authorList>
            <person name="Derks M.F."/>
            <person name="Smit S."/>
            <person name="Salis L."/>
            <person name="Schijlen E."/>
            <person name="Bossers A."/>
            <person name="Mateman C."/>
            <person name="Pijl A.S."/>
            <person name="de Ridder D."/>
            <person name="Groenen M.A."/>
            <person name="Visser M.E."/>
            <person name="Megens H.J."/>
        </authorList>
    </citation>
    <scope>NUCLEOTIDE SEQUENCE [LARGE SCALE GENOMIC DNA]</scope>
    <source>
        <strain evidence="6">WM2013NL</strain>
        <tissue evidence="6">Head and thorax</tissue>
    </source>
</reference>
<feature type="domain" description="EF-hand" evidence="5">
    <location>
        <begin position="76"/>
        <end position="111"/>
    </location>
</feature>
<dbReference type="InterPro" id="IPR011992">
    <property type="entry name" value="EF-hand-dom_pair"/>
</dbReference>
<dbReference type="PROSITE" id="PS50082">
    <property type="entry name" value="WD_REPEATS_2"/>
    <property type="match status" value="2"/>
</dbReference>
<gene>
    <name evidence="6" type="ORF">OBRU01_22727</name>
</gene>
<dbReference type="STRING" id="104452.A0A0L7KR52"/>
<evidence type="ECO:0000256" key="3">
    <source>
        <dbReference type="ARBA" id="ARBA00022737"/>
    </source>
</evidence>
<dbReference type="Proteomes" id="UP000037510">
    <property type="component" value="Unassembled WGS sequence"/>
</dbReference>
<dbReference type="Gene3D" id="2.130.10.10">
    <property type="entry name" value="YVTN repeat-like/Quinoprotein amine dehydrogenase"/>
    <property type="match status" value="3"/>
</dbReference>
<dbReference type="PANTHER" id="PTHR44324">
    <property type="entry name" value="WD40 REPEAT DOMAIN 95"/>
    <property type="match status" value="1"/>
</dbReference>
<accession>A0A0L7KR52</accession>
<organism evidence="6 7">
    <name type="scientific">Operophtera brumata</name>
    <name type="common">Winter moth</name>
    <name type="synonym">Phalaena brumata</name>
    <dbReference type="NCBI Taxonomy" id="104452"/>
    <lineage>
        <taxon>Eukaryota</taxon>
        <taxon>Metazoa</taxon>
        <taxon>Ecdysozoa</taxon>
        <taxon>Arthropoda</taxon>
        <taxon>Hexapoda</taxon>
        <taxon>Insecta</taxon>
        <taxon>Pterygota</taxon>
        <taxon>Neoptera</taxon>
        <taxon>Endopterygota</taxon>
        <taxon>Lepidoptera</taxon>
        <taxon>Glossata</taxon>
        <taxon>Ditrysia</taxon>
        <taxon>Geometroidea</taxon>
        <taxon>Geometridae</taxon>
        <taxon>Larentiinae</taxon>
        <taxon>Operophtera</taxon>
    </lineage>
</organism>
<dbReference type="InterPro" id="IPR001680">
    <property type="entry name" value="WD40_rpt"/>
</dbReference>
<keyword evidence="7" id="KW-1185">Reference proteome</keyword>
<dbReference type="InterPro" id="IPR002048">
    <property type="entry name" value="EF_hand_dom"/>
</dbReference>
<keyword evidence="3" id="KW-0677">Repeat</keyword>
<dbReference type="EMBL" id="JTDY01006712">
    <property type="protein sequence ID" value="KOB65753.1"/>
    <property type="molecule type" value="Genomic_DNA"/>
</dbReference>
<comment type="caution">
    <text evidence="6">The sequence shown here is derived from an EMBL/GenBank/DDBJ whole genome shotgun (WGS) entry which is preliminary data.</text>
</comment>
<name>A0A0L7KR52_OPEBR</name>
<feature type="repeat" description="WD" evidence="4">
    <location>
        <begin position="582"/>
        <end position="616"/>
    </location>
</feature>
<keyword evidence="2 4" id="KW-0853">WD repeat</keyword>
<evidence type="ECO:0000313" key="6">
    <source>
        <dbReference type="EMBL" id="KOB65753.1"/>
    </source>
</evidence>
<dbReference type="PROSITE" id="PS00678">
    <property type="entry name" value="WD_REPEATS_1"/>
    <property type="match status" value="2"/>
</dbReference>
<evidence type="ECO:0000256" key="2">
    <source>
        <dbReference type="ARBA" id="ARBA00022574"/>
    </source>
</evidence>
<dbReference type="SUPFAM" id="SSF50978">
    <property type="entry name" value="WD40 repeat-like"/>
    <property type="match status" value="1"/>
</dbReference>